<dbReference type="EMBL" id="KB632003">
    <property type="protein sequence ID" value="ERL87893.1"/>
    <property type="molecule type" value="Genomic_DNA"/>
</dbReference>
<dbReference type="AlphaFoldDB" id="U4U6F5"/>
<dbReference type="FunFam" id="1.10.260.100:FF:000001">
    <property type="entry name" value="Ubiquilin 1"/>
    <property type="match status" value="1"/>
</dbReference>
<dbReference type="GO" id="GO:0005829">
    <property type="term" value="C:cytosol"/>
    <property type="evidence" value="ECO:0007669"/>
    <property type="project" value="TreeGrafter"/>
</dbReference>
<dbReference type="InterPro" id="IPR015496">
    <property type="entry name" value="Ubiquilin"/>
</dbReference>
<sequence>MADEPPAASSESCSNPAKTPTITVHVKTQRSRHSFHVPEDMEVKAFQQLIAPEFEADPDQVCLIFGGKILKCGSSLKGCNIKEGQTVHLVVRAAPSNPEPPRSAAPNLPIADLLASLLNSPLMAPERVQSLMLNSPQMQTIVDSNPEVGHIVQDPDLLRQTVESWRNPAVWEEVIRRHDRAMNNLESIPGGLNALERMYRDVQEPLLSAAAERDAPPPFAGLDADSDPNNVQQGAENNDPLPNPWNHSLLEHLQEVVGADIDVAVAIRALLQQLSETLMVNPLEPDNPCLAPPAGAPPADGSAPAAQTGFSQFLSSLSSQAERAELRYQHQLDQLAAMGFMNREANLEALIFSLGDVNGAVERLLLARNFT</sequence>
<dbReference type="Gene3D" id="1.10.8.10">
    <property type="entry name" value="DNA helicase RuvA subunit, C-terminal domain"/>
    <property type="match status" value="1"/>
</dbReference>
<dbReference type="PANTHER" id="PTHR10677:SF3">
    <property type="entry name" value="FI07626P-RELATED"/>
    <property type="match status" value="1"/>
</dbReference>
<dbReference type="GO" id="GO:0006511">
    <property type="term" value="P:ubiquitin-dependent protein catabolic process"/>
    <property type="evidence" value="ECO:0007669"/>
    <property type="project" value="TreeGrafter"/>
</dbReference>
<feature type="region of interest" description="Disordered" evidence="1">
    <location>
        <begin position="213"/>
        <end position="246"/>
    </location>
</feature>
<feature type="compositionally biased region" description="Polar residues" evidence="1">
    <location>
        <begin position="9"/>
        <end position="20"/>
    </location>
</feature>
<evidence type="ECO:0008006" key="6">
    <source>
        <dbReference type="Google" id="ProtNLM"/>
    </source>
</evidence>
<evidence type="ECO:0000313" key="5">
    <source>
        <dbReference type="Proteomes" id="UP000030742"/>
    </source>
</evidence>
<dbReference type="InterPro" id="IPR006636">
    <property type="entry name" value="STI1_HS-bd"/>
</dbReference>
<feature type="region of interest" description="Disordered" evidence="1">
    <location>
        <begin position="1"/>
        <end position="20"/>
    </location>
</feature>
<proteinExistence type="predicted"/>
<accession>U4U6F5</accession>
<evidence type="ECO:0000259" key="2">
    <source>
        <dbReference type="PROSITE" id="PS50030"/>
    </source>
</evidence>
<dbReference type="PROSITE" id="PS50053">
    <property type="entry name" value="UBIQUITIN_2"/>
    <property type="match status" value="1"/>
</dbReference>
<dbReference type="Proteomes" id="UP000030742">
    <property type="component" value="Unassembled WGS sequence"/>
</dbReference>
<dbReference type="STRING" id="77166.U4U6F5"/>
<gene>
    <name evidence="4" type="ORF">D910_05281</name>
</gene>
<dbReference type="Pfam" id="PF00240">
    <property type="entry name" value="ubiquitin"/>
    <property type="match status" value="1"/>
</dbReference>
<dbReference type="InterPro" id="IPR009060">
    <property type="entry name" value="UBA-like_sf"/>
</dbReference>
<protein>
    <recommendedName>
        <fullName evidence="6">Ubiquilin</fullName>
    </recommendedName>
</protein>
<dbReference type="Pfam" id="PF23195">
    <property type="entry name" value="UBQLN1"/>
    <property type="match status" value="1"/>
</dbReference>
<dbReference type="SMART" id="SM00727">
    <property type="entry name" value="STI1"/>
    <property type="match status" value="1"/>
</dbReference>
<dbReference type="InterPro" id="IPR015940">
    <property type="entry name" value="UBA"/>
</dbReference>
<organism evidence="4 5">
    <name type="scientific">Dendroctonus ponderosae</name>
    <name type="common">Mountain pine beetle</name>
    <dbReference type="NCBI Taxonomy" id="77166"/>
    <lineage>
        <taxon>Eukaryota</taxon>
        <taxon>Metazoa</taxon>
        <taxon>Ecdysozoa</taxon>
        <taxon>Arthropoda</taxon>
        <taxon>Hexapoda</taxon>
        <taxon>Insecta</taxon>
        <taxon>Pterygota</taxon>
        <taxon>Neoptera</taxon>
        <taxon>Endopterygota</taxon>
        <taxon>Coleoptera</taxon>
        <taxon>Polyphaga</taxon>
        <taxon>Cucujiformia</taxon>
        <taxon>Curculionidae</taxon>
        <taxon>Scolytinae</taxon>
        <taxon>Dendroctonus</taxon>
    </lineage>
</organism>
<dbReference type="Gene3D" id="3.10.20.90">
    <property type="entry name" value="Phosphatidylinositol 3-kinase Catalytic Subunit, Chain A, domain 1"/>
    <property type="match status" value="1"/>
</dbReference>
<dbReference type="GO" id="GO:0031593">
    <property type="term" value="F:polyubiquitin modification-dependent protein binding"/>
    <property type="evidence" value="ECO:0007669"/>
    <property type="project" value="TreeGrafter"/>
</dbReference>
<feature type="domain" description="Ubiquitin-like" evidence="3">
    <location>
        <begin position="22"/>
        <end position="96"/>
    </location>
</feature>
<dbReference type="SUPFAM" id="SSF54236">
    <property type="entry name" value="Ubiquitin-like"/>
    <property type="match status" value="1"/>
</dbReference>
<dbReference type="PROSITE" id="PS50030">
    <property type="entry name" value="UBA"/>
    <property type="match status" value="1"/>
</dbReference>
<evidence type="ECO:0000313" key="4">
    <source>
        <dbReference type="EMBL" id="ERL87893.1"/>
    </source>
</evidence>
<feature type="domain" description="UBA" evidence="2">
    <location>
        <begin position="325"/>
        <end position="367"/>
    </location>
</feature>
<dbReference type="SMART" id="SM00213">
    <property type="entry name" value="UBQ"/>
    <property type="match status" value="1"/>
</dbReference>
<evidence type="ECO:0000259" key="3">
    <source>
        <dbReference type="PROSITE" id="PS50053"/>
    </source>
</evidence>
<name>U4U6F5_DENPD</name>
<dbReference type="OrthoDB" id="9450922at2759"/>
<dbReference type="SUPFAM" id="SSF46934">
    <property type="entry name" value="UBA-like"/>
    <property type="match status" value="1"/>
</dbReference>
<dbReference type="InterPro" id="IPR029071">
    <property type="entry name" value="Ubiquitin-like_domsf"/>
</dbReference>
<feature type="compositionally biased region" description="Polar residues" evidence="1">
    <location>
        <begin position="227"/>
        <end position="236"/>
    </location>
</feature>
<reference evidence="4 5" key="1">
    <citation type="journal article" date="2013" name="Genome Biol.">
        <title>Draft genome of the mountain pine beetle, Dendroctonus ponderosae Hopkins, a major forest pest.</title>
        <authorList>
            <person name="Keeling C.I."/>
            <person name="Yuen M.M."/>
            <person name="Liao N.Y."/>
            <person name="Docking T.R."/>
            <person name="Chan S.K."/>
            <person name="Taylor G.A."/>
            <person name="Palmquist D.L."/>
            <person name="Jackman S.D."/>
            <person name="Nguyen A."/>
            <person name="Li M."/>
            <person name="Henderson H."/>
            <person name="Janes J.K."/>
            <person name="Zhao Y."/>
            <person name="Pandoh P."/>
            <person name="Moore R."/>
            <person name="Sperling F.A."/>
            <person name="Huber D.P."/>
            <person name="Birol I."/>
            <person name="Jones S.J."/>
            <person name="Bohlmann J."/>
        </authorList>
    </citation>
    <scope>NUCLEOTIDE SEQUENCE</scope>
</reference>
<dbReference type="CDD" id="cd14399">
    <property type="entry name" value="UBA_PLICs"/>
    <property type="match status" value="1"/>
</dbReference>
<evidence type="ECO:0000256" key="1">
    <source>
        <dbReference type="SAM" id="MobiDB-lite"/>
    </source>
</evidence>
<dbReference type="Gene3D" id="1.10.260.100">
    <property type="match status" value="1"/>
</dbReference>
<dbReference type="PANTHER" id="PTHR10677">
    <property type="entry name" value="UBIQUILIN"/>
    <property type="match status" value="1"/>
</dbReference>
<dbReference type="InterPro" id="IPR000626">
    <property type="entry name" value="Ubiquitin-like_dom"/>
</dbReference>